<reference evidence="2" key="1">
    <citation type="submission" date="2016-10" db="EMBL/GenBank/DDBJ databases">
        <authorList>
            <person name="Varghese N."/>
        </authorList>
    </citation>
    <scope>NUCLEOTIDE SEQUENCE [LARGE SCALE GENOMIC DNA]</scope>
    <source>
        <strain evidence="2">KPR-7A</strain>
    </source>
</reference>
<dbReference type="RefSeq" id="WP_074651252.1">
    <property type="nucleotide sequence ID" value="NZ_FMZR01000006.1"/>
</dbReference>
<organism evidence="1 2">
    <name type="scientific">Bacillus wiedmannii</name>
    <dbReference type="NCBI Taxonomy" id="1890302"/>
    <lineage>
        <taxon>Bacteria</taxon>
        <taxon>Bacillati</taxon>
        <taxon>Bacillota</taxon>
        <taxon>Bacilli</taxon>
        <taxon>Bacillales</taxon>
        <taxon>Bacillaceae</taxon>
        <taxon>Bacillus</taxon>
        <taxon>Bacillus cereus group</taxon>
    </lineage>
</organism>
<dbReference type="EMBL" id="FMZR01000006">
    <property type="protein sequence ID" value="SDD47632.1"/>
    <property type="molecule type" value="Genomic_DNA"/>
</dbReference>
<dbReference type="AlphaFoldDB" id="A0A1G6V276"/>
<evidence type="ECO:0000313" key="1">
    <source>
        <dbReference type="EMBL" id="SDD47632.1"/>
    </source>
</evidence>
<evidence type="ECO:0000313" key="2">
    <source>
        <dbReference type="Proteomes" id="UP000183507"/>
    </source>
</evidence>
<accession>A0A1G6V276</accession>
<sequence>MYSKELMKGDLMQQLIIIQRINFQHNTKKITLDSDGNIVTINPEKIVPLDSYNLSSIEHHLKYDFDYQEVSVKFLIGYLVKAKSLNFIDYVFEEIFEEFQLYLAGKYVYRTIALIHHLDIQNEEIQLSDFVIKPVDKENIEYFYNTLEMYNTQHDFTFRHKFDSHEPNARVLLERKQVLSGFEDDDSFREKIEKLAESILLYNGTLNHIYFSPIITFSYFADNGMIRTIEHINKVHNKLRRRNVIIKNPQLLTDYFNKLIQLPTKSIALDRLASAHNKIDLGDKFIDLIISLESMYPSVRGELLFRISLYTAGLLDGSPDTYKKVKNLYGIRSNLVHGNSNLPQEKLAKELEELDRIVRQIIVKSLDYSIQGVKLEKMEEDIIKKLLPN</sequence>
<protein>
    <submittedName>
        <fullName evidence="1">Uncharacterized protein</fullName>
    </submittedName>
</protein>
<proteinExistence type="predicted"/>
<dbReference type="Proteomes" id="UP000183507">
    <property type="component" value="Unassembled WGS sequence"/>
</dbReference>
<name>A0A1G6V276_9BACI</name>
<gene>
    <name evidence="1" type="ORF">SAMN04487767_106180</name>
</gene>